<reference evidence="3 4" key="1">
    <citation type="submission" date="2021-01" db="EMBL/GenBank/DDBJ databases">
        <title>Whole genome shotgun sequence of Microbispora amethystogenes NBRC 101907.</title>
        <authorList>
            <person name="Komaki H."/>
            <person name="Tamura T."/>
        </authorList>
    </citation>
    <scope>NUCLEOTIDE SEQUENCE [LARGE SCALE GENOMIC DNA]</scope>
    <source>
        <strain evidence="3 4">NBRC 101907</strain>
    </source>
</reference>
<dbReference type="PANTHER" id="PTHR21164">
    <property type="entry name" value="CHORISMATE MUTASE"/>
    <property type="match status" value="1"/>
</dbReference>
<comment type="catalytic activity">
    <reaction evidence="2">
        <text>chorismate = prephenate</text>
        <dbReference type="Rhea" id="RHEA:13897"/>
        <dbReference type="ChEBI" id="CHEBI:29748"/>
        <dbReference type="ChEBI" id="CHEBI:29934"/>
        <dbReference type="EC" id="5.4.99.5"/>
    </reaction>
</comment>
<dbReference type="Proteomes" id="UP000651728">
    <property type="component" value="Unassembled WGS sequence"/>
</dbReference>
<protein>
    <recommendedName>
        <fullName evidence="1 2">chorismate mutase</fullName>
        <ecNumber evidence="1 2">5.4.99.5</ecNumber>
    </recommendedName>
</protein>
<dbReference type="PROSITE" id="PS51167">
    <property type="entry name" value="CHORISMATE_MUT_1"/>
    <property type="match status" value="1"/>
</dbReference>
<proteinExistence type="predicted"/>
<dbReference type="Pfam" id="PF07736">
    <property type="entry name" value="CM_1"/>
    <property type="match status" value="1"/>
</dbReference>
<evidence type="ECO:0000256" key="2">
    <source>
        <dbReference type="PROSITE-ProRule" id="PRU00514"/>
    </source>
</evidence>
<keyword evidence="4" id="KW-1185">Reference proteome</keyword>
<keyword evidence="2" id="KW-0413">Isomerase</keyword>
<dbReference type="PANTHER" id="PTHR21164:SF0">
    <property type="entry name" value="CHORISMATE MUTASE AROH"/>
    <property type="match status" value="1"/>
</dbReference>
<keyword evidence="2" id="KW-0057">Aromatic amino acid biosynthesis</keyword>
<dbReference type="Gene3D" id="3.30.1330.40">
    <property type="entry name" value="RutC-like"/>
    <property type="match status" value="1"/>
</dbReference>
<organism evidence="3 4">
    <name type="scientific">Microbispora amethystogenes</name>
    <dbReference type="NCBI Taxonomy" id="1427754"/>
    <lineage>
        <taxon>Bacteria</taxon>
        <taxon>Bacillati</taxon>
        <taxon>Actinomycetota</taxon>
        <taxon>Actinomycetes</taxon>
        <taxon>Streptosporangiales</taxon>
        <taxon>Streptosporangiaceae</taxon>
        <taxon>Microbispora</taxon>
    </lineage>
</organism>
<dbReference type="SUPFAM" id="SSF55298">
    <property type="entry name" value="YjgF-like"/>
    <property type="match status" value="1"/>
</dbReference>
<sequence>MTIHAISGAIRVEENASEAILGATAELVTAVLTRNGLVADDVVSVLLTATPDLTAAFPARGARLTGLHEVPLMCAHEPPVPGGMPRVVRLVAHVDVERPRSDLRHVYLRGAEASYAAEMVSR</sequence>
<dbReference type="EC" id="5.4.99.5" evidence="1 2"/>
<evidence type="ECO:0000256" key="1">
    <source>
        <dbReference type="NCBIfam" id="TIGR01796"/>
    </source>
</evidence>
<accession>A0ABQ4FPK9</accession>
<evidence type="ECO:0000313" key="4">
    <source>
        <dbReference type="Proteomes" id="UP000651728"/>
    </source>
</evidence>
<name>A0ABQ4FPK9_9ACTN</name>
<dbReference type="RefSeq" id="WP_204289424.1">
    <property type="nucleotide sequence ID" value="NZ_BAABEJ010000034.1"/>
</dbReference>
<gene>
    <name evidence="3" type="ORF">Mam01_69100</name>
</gene>
<dbReference type="InterPro" id="IPR008243">
    <property type="entry name" value="Chorismate_mutase_AroH"/>
</dbReference>
<keyword evidence="2" id="KW-0028">Amino-acid biosynthesis</keyword>
<evidence type="ECO:0000313" key="3">
    <source>
        <dbReference type="EMBL" id="GIH36746.1"/>
    </source>
</evidence>
<dbReference type="NCBIfam" id="TIGR01796">
    <property type="entry name" value="CM_mono_aroH"/>
    <property type="match status" value="1"/>
</dbReference>
<dbReference type="CDD" id="cd02185">
    <property type="entry name" value="AroH"/>
    <property type="match status" value="1"/>
</dbReference>
<comment type="caution">
    <text evidence="3">The sequence shown here is derived from an EMBL/GenBank/DDBJ whole genome shotgun (WGS) entry which is preliminary data.</text>
</comment>
<dbReference type="EMBL" id="BOOB01000067">
    <property type="protein sequence ID" value="GIH36746.1"/>
    <property type="molecule type" value="Genomic_DNA"/>
</dbReference>
<dbReference type="InterPro" id="IPR035959">
    <property type="entry name" value="RutC-like_sf"/>
</dbReference>